<dbReference type="InterPro" id="IPR000719">
    <property type="entry name" value="Prot_kinase_dom"/>
</dbReference>
<sequence>MFLGSWSARLSSIVEDERASASWIGRLHGPPSQVPDNEGRPMVTFTATGTGCWIGFNSTISAVPLLTPTYDSEFGLGAPGLRPAPTGTGPVLVPPTAVATAATAPQLLDLIQAPPPDGGTRAVFLLSSITPQRSAWPQAGAALRCHLLLLGPQGGSLGTWLDTSAAAPLVRPAPNATAATGGLQVQFWRLGVRLASLPSPLLATASRLGADAVQSSPALEQWQDSCLAKAEASSRVRVVFRLHECTAQGPPDFVAAVAAFSCPQNACTPAGQAGLGPLAAPACALASAANGSEAAGAGKLPPSLRAMLQATFGVQEEEDGEQQAPVCGPLTGSLESFSVTVAIGTLYGVGLDAVTLSAAADLGDAAGTGDACDAQSLLMGAWRLLAPVEAPAGGGGGGSSGASVGPIVGGVIGAAVGLAALAVLAALWWRRRRAATTREGASASDAKAEGEGQVPDGGPAGQQAEATPRDSSAPSAPAAEDSRSLELLSRLTLGSRSGDMIRAAGPWSPPWPTQPAPASKDDQGPDPTPPTVVSPRAGDGAIAASLLDSHSASVTALAGHIRGMVAKVEASLPRSDTDARPRAPKCLGRGAFGVVFLGSFRSLPAAVKVITFDANNPGGRDKVANEVALSMALKHPCVVPTYGFELTALIVDERGVETELPEGPRASEADALEDAATTGRRLRIYMQYCEGGNLASALRSGAFRGPSGGTQSPLMRTWSSAATPPPHAHDMSYNAGGASHAQHGGAGPTLLGPSAPLPAVAESADCDVVVPEAHLGRPPLEPQPQPAAAQFQPEPEPQAQPGQGGPRAAAIGGGAGMGSSALGGGSRAAATLEPQLEPAFGEGPGPLRMASPPPVAAGPEPDAASSNAAVSAVAPEAQVAAELPAGSVSVQLAAAGMLPAAGGSTGSSRRGSQDNSGPLGRGGGGAPRTAGALPYAQRHRPVSLPSRQLVGEAPRVGNLPLALLAAWDVARGLEYCHAAGVVHGDINDNNVLLKMASPALGGVNTPFGLLSSEGSTGSAPLALAAFAGAAASHAAAPPSAVAARASRRGLTMTAAGMLGGGGGGMDMAGSGRDLALSTFEASRTADNDCDSCASEAGAPAWSAMRQGSLSPMDAAEHAAAANAARRWAALEAAVGMLGTVYKIADLGLAVQLAGATHISNLAQGTPFFAAPEVVLSGHLSPAADIYSFGVLLWLLLHGTSMAQIRPMLPRIQVLSAAPTLLARAAPELPEPARRLLADCLAEEPAERPSAVALRQRVRALMQEVAGPELAQLLLGTERKEVVVAETGL</sequence>
<evidence type="ECO:0000256" key="1">
    <source>
        <dbReference type="PROSITE-ProRule" id="PRU10141"/>
    </source>
</evidence>
<proteinExistence type="predicted"/>
<keyword evidence="3" id="KW-0812">Transmembrane</keyword>
<evidence type="ECO:0000256" key="2">
    <source>
        <dbReference type="SAM" id="MobiDB-lite"/>
    </source>
</evidence>
<organism evidence="5 6">
    <name type="scientific">Edaphochlamys debaryana</name>
    <dbReference type="NCBI Taxonomy" id="47281"/>
    <lineage>
        <taxon>Eukaryota</taxon>
        <taxon>Viridiplantae</taxon>
        <taxon>Chlorophyta</taxon>
        <taxon>core chlorophytes</taxon>
        <taxon>Chlorophyceae</taxon>
        <taxon>CS clade</taxon>
        <taxon>Chlamydomonadales</taxon>
        <taxon>Chlamydomonadales incertae sedis</taxon>
        <taxon>Edaphochlamys</taxon>
    </lineage>
</organism>
<feature type="region of interest" description="Disordered" evidence="2">
    <location>
        <begin position="774"/>
        <end position="869"/>
    </location>
</feature>
<dbReference type="SUPFAM" id="SSF56112">
    <property type="entry name" value="Protein kinase-like (PK-like)"/>
    <property type="match status" value="2"/>
</dbReference>
<name>A0A835XNR2_9CHLO</name>
<reference evidence="5" key="1">
    <citation type="journal article" date="2020" name="bioRxiv">
        <title>Comparative genomics of Chlamydomonas.</title>
        <authorList>
            <person name="Craig R.J."/>
            <person name="Hasan A.R."/>
            <person name="Ness R.W."/>
            <person name="Keightley P.D."/>
        </authorList>
    </citation>
    <scope>NUCLEOTIDE SEQUENCE</scope>
    <source>
        <strain evidence="5">CCAP 11/70</strain>
    </source>
</reference>
<feature type="region of interest" description="Disordered" evidence="2">
    <location>
        <begin position="437"/>
        <end position="486"/>
    </location>
</feature>
<feature type="binding site" evidence="1">
    <location>
        <position position="608"/>
    </location>
    <ligand>
        <name>ATP</name>
        <dbReference type="ChEBI" id="CHEBI:30616"/>
    </ligand>
</feature>
<dbReference type="GO" id="GO:0004674">
    <property type="term" value="F:protein serine/threonine kinase activity"/>
    <property type="evidence" value="ECO:0007669"/>
    <property type="project" value="TreeGrafter"/>
</dbReference>
<dbReference type="OrthoDB" id="562647at2759"/>
<dbReference type="PROSITE" id="PS00107">
    <property type="entry name" value="PROTEIN_KINASE_ATP"/>
    <property type="match status" value="1"/>
</dbReference>
<keyword evidence="1" id="KW-0067">ATP-binding</keyword>
<keyword evidence="3" id="KW-0472">Membrane</keyword>
<feature type="region of interest" description="Disordered" evidence="2">
    <location>
        <begin position="499"/>
        <end position="537"/>
    </location>
</feature>
<comment type="caution">
    <text evidence="5">The sequence shown here is derived from an EMBL/GenBank/DDBJ whole genome shotgun (WGS) entry which is preliminary data.</text>
</comment>
<feature type="compositionally biased region" description="Gly residues" evidence="2">
    <location>
        <begin position="811"/>
        <end position="826"/>
    </location>
</feature>
<keyword evidence="6" id="KW-1185">Reference proteome</keyword>
<dbReference type="Proteomes" id="UP000612055">
    <property type="component" value="Unassembled WGS sequence"/>
</dbReference>
<dbReference type="EMBL" id="JAEHOE010000106">
    <property type="protein sequence ID" value="KAG2486855.1"/>
    <property type="molecule type" value="Genomic_DNA"/>
</dbReference>
<evidence type="ECO:0000313" key="6">
    <source>
        <dbReference type="Proteomes" id="UP000612055"/>
    </source>
</evidence>
<evidence type="ECO:0000256" key="3">
    <source>
        <dbReference type="SAM" id="Phobius"/>
    </source>
</evidence>
<feature type="compositionally biased region" description="Low complexity" evidence="2">
    <location>
        <begin position="469"/>
        <end position="486"/>
    </location>
</feature>
<feature type="compositionally biased region" description="Low complexity" evidence="2">
    <location>
        <begin position="900"/>
        <end position="910"/>
    </location>
</feature>
<feature type="transmembrane region" description="Helical" evidence="3">
    <location>
        <begin position="407"/>
        <end position="429"/>
    </location>
</feature>
<feature type="domain" description="Protein kinase" evidence="4">
    <location>
        <begin position="581"/>
        <end position="1261"/>
    </location>
</feature>
<dbReference type="InterPro" id="IPR017441">
    <property type="entry name" value="Protein_kinase_ATP_BS"/>
</dbReference>
<keyword evidence="1" id="KW-0547">Nucleotide-binding</keyword>
<feature type="compositionally biased region" description="Polar residues" evidence="2">
    <location>
        <begin position="709"/>
        <end position="722"/>
    </location>
</feature>
<dbReference type="InterPro" id="IPR051681">
    <property type="entry name" value="Ser/Thr_Kinases-Pseudokinases"/>
</dbReference>
<evidence type="ECO:0000313" key="5">
    <source>
        <dbReference type="EMBL" id="KAG2486855.1"/>
    </source>
</evidence>
<feature type="region of interest" description="Disordered" evidence="2">
    <location>
        <begin position="900"/>
        <end position="931"/>
    </location>
</feature>
<dbReference type="PROSITE" id="PS50011">
    <property type="entry name" value="PROTEIN_KINASE_DOM"/>
    <property type="match status" value="1"/>
</dbReference>
<dbReference type="Gene3D" id="1.10.510.10">
    <property type="entry name" value="Transferase(Phosphotransferase) domain 1"/>
    <property type="match status" value="3"/>
</dbReference>
<evidence type="ECO:0000259" key="4">
    <source>
        <dbReference type="PROSITE" id="PS50011"/>
    </source>
</evidence>
<gene>
    <name evidence="5" type="ORF">HYH03_014538</name>
</gene>
<protein>
    <recommendedName>
        <fullName evidence="4">Protein kinase domain-containing protein</fullName>
    </recommendedName>
</protein>
<dbReference type="InterPro" id="IPR011009">
    <property type="entry name" value="Kinase-like_dom_sf"/>
</dbReference>
<feature type="compositionally biased region" description="Low complexity" evidence="2">
    <location>
        <begin position="786"/>
        <end position="810"/>
    </location>
</feature>
<keyword evidence="3" id="KW-1133">Transmembrane helix</keyword>
<dbReference type="PANTHER" id="PTHR44329">
    <property type="entry name" value="SERINE/THREONINE-PROTEIN KINASE TNNI3K-RELATED"/>
    <property type="match status" value="1"/>
</dbReference>
<dbReference type="GO" id="GO:0005524">
    <property type="term" value="F:ATP binding"/>
    <property type="evidence" value="ECO:0007669"/>
    <property type="project" value="UniProtKB-UniRule"/>
</dbReference>
<accession>A0A835XNR2</accession>
<feature type="region of interest" description="Disordered" evidence="2">
    <location>
        <begin position="704"/>
        <end position="758"/>
    </location>
</feature>
<dbReference type="PANTHER" id="PTHR44329:SF214">
    <property type="entry name" value="PROTEIN KINASE DOMAIN-CONTAINING PROTEIN"/>
    <property type="match status" value="1"/>
</dbReference>
<dbReference type="Pfam" id="PF00069">
    <property type="entry name" value="Pkinase"/>
    <property type="match status" value="1"/>
</dbReference>